<name>Q7V1C0_PROMP</name>
<sequence>MNDLNIEFPLDDFEELISQIGWSSLDEWFIFWNLKKEMLSINNFWDDNVKDDWIWGLALPLLSQAYKLNKKSPDRKIIGISALPGTGKTTLGKWLESISLKLKFKLSVISIDDFYLPSEEMEFAIKNNPWNVSRGFPGSHSIDLMKEKLLKWKTDGQLNVPVFDKSLRKGLGDRAHWREESPDLLIIEGWFLGVKPLSIDLDNSEKFSPPLSVFESSYRNKIQNNLDQYLDIWNMIDQIWHLKPLKFEYLNEWKSNQEKSMHFKSGSSLKGDNLSNFLRMLNVSIPHKSFDDINSDVLLMINQERKLVRVGLNQQISK</sequence>
<dbReference type="AlphaFoldDB" id="Q7V1C0"/>
<dbReference type="OrthoDB" id="455474at2"/>
<dbReference type="SUPFAM" id="SSF52540">
    <property type="entry name" value="P-loop containing nucleoside triphosphate hydrolases"/>
    <property type="match status" value="1"/>
</dbReference>
<dbReference type="InterPro" id="IPR027417">
    <property type="entry name" value="P-loop_NTPase"/>
</dbReference>
<evidence type="ECO:0008006" key="3">
    <source>
        <dbReference type="Google" id="ProtNLM"/>
    </source>
</evidence>
<proteinExistence type="predicted"/>
<dbReference type="STRING" id="59919.PMM0959"/>
<dbReference type="eggNOG" id="COG4240">
    <property type="taxonomic scope" value="Bacteria"/>
</dbReference>
<dbReference type="HOGENOM" id="CLU_056986_2_0_3"/>
<dbReference type="KEGG" id="pmm:PMM0959"/>
<dbReference type="RefSeq" id="WP_011132592.1">
    <property type="nucleotide sequence ID" value="NC_005072.1"/>
</dbReference>
<dbReference type="EMBL" id="BX548174">
    <property type="protein sequence ID" value="CAE19418.1"/>
    <property type="molecule type" value="Genomic_DNA"/>
</dbReference>
<dbReference type="Gene3D" id="3.40.50.300">
    <property type="entry name" value="P-loop containing nucleotide triphosphate hydrolases"/>
    <property type="match status" value="1"/>
</dbReference>
<evidence type="ECO:0000313" key="2">
    <source>
        <dbReference type="Proteomes" id="UP000001026"/>
    </source>
</evidence>
<dbReference type="Proteomes" id="UP000001026">
    <property type="component" value="Chromosome"/>
</dbReference>
<evidence type="ECO:0000313" key="1">
    <source>
        <dbReference type="EMBL" id="CAE19418.1"/>
    </source>
</evidence>
<reference evidence="1 2" key="1">
    <citation type="journal article" date="2003" name="Nature">
        <title>Genome divergence in two Prochlorococcus ecotypes reflects oceanic niche differentiation.</title>
        <authorList>
            <person name="Rocap G."/>
            <person name="Larimer F.W."/>
            <person name="Lamerdin J.E."/>
            <person name="Malfatti S."/>
            <person name="Chain P."/>
            <person name="Ahlgren N.A."/>
            <person name="Arellano A."/>
            <person name="Coleman M."/>
            <person name="Hauser L."/>
            <person name="Hess W.R."/>
            <person name="Johnson Z.I."/>
            <person name="Land M.L."/>
            <person name="Lindell D."/>
            <person name="Post A.F."/>
            <person name="Regala W."/>
            <person name="Shah M."/>
            <person name="Shaw S.L."/>
            <person name="Steglich C."/>
            <person name="Sullivan M.B."/>
            <person name="Ting C.S."/>
            <person name="Tolonen A."/>
            <person name="Webb E.A."/>
            <person name="Zinser E.R."/>
            <person name="Chisholm S.W."/>
        </authorList>
    </citation>
    <scope>NUCLEOTIDE SEQUENCE [LARGE SCALE GENOMIC DNA]</scope>
    <source>
        <strain evidence="2">CCMP1986 / NIES-2087 / MED4</strain>
    </source>
</reference>
<accession>Q7V1C0</accession>
<organism evidence="1 2">
    <name type="scientific">Prochlorococcus marinus subsp. pastoris (strain CCMP1986 / NIES-2087 / MED4)</name>
    <dbReference type="NCBI Taxonomy" id="59919"/>
    <lineage>
        <taxon>Bacteria</taxon>
        <taxon>Bacillati</taxon>
        <taxon>Cyanobacteriota</taxon>
        <taxon>Cyanophyceae</taxon>
        <taxon>Synechococcales</taxon>
        <taxon>Prochlorococcaceae</taxon>
        <taxon>Prochlorococcus</taxon>
    </lineage>
</organism>
<protein>
    <recommendedName>
        <fullName evidence="3">D-glycerate 3-kinase</fullName>
    </recommendedName>
</protein>
<gene>
    <name evidence="1" type="ordered locus">PMM0959</name>
</gene>